<sequence length="129" mass="14214">MSDAVTSIAKGADVTLTLETYRMAEGLVEQREPLRALRLLEPALDEERDNVAVQQLAGRAYYLSLQLRRAEATLRRVIELDPCDAWATHALGRTLERAGRGAEAAPYLRLAAAMNPEPEYTAAAARYAD</sequence>
<name>A0A401YRR4_9ACTN</name>
<protein>
    <submittedName>
        <fullName evidence="1">Uncharacterized protein</fullName>
    </submittedName>
</protein>
<evidence type="ECO:0000313" key="1">
    <source>
        <dbReference type="EMBL" id="GCD97291.1"/>
    </source>
</evidence>
<dbReference type="InterPro" id="IPR011990">
    <property type="entry name" value="TPR-like_helical_dom_sf"/>
</dbReference>
<keyword evidence="2" id="KW-1185">Reference proteome</keyword>
<proteinExistence type="predicted"/>
<dbReference type="Pfam" id="PF14559">
    <property type="entry name" value="TPR_19"/>
    <property type="match status" value="1"/>
</dbReference>
<dbReference type="SUPFAM" id="SSF48452">
    <property type="entry name" value="TPR-like"/>
    <property type="match status" value="1"/>
</dbReference>
<accession>A0A401YRR4</accession>
<evidence type="ECO:0000313" key="2">
    <source>
        <dbReference type="Proteomes" id="UP000286931"/>
    </source>
</evidence>
<gene>
    <name evidence="1" type="ORF">EHYA_04983</name>
</gene>
<dbReference type="Proteomes" id="UP000286931">
    <property type="component" value="Unassembled WGS sequence"/>
</dbReference>
<dbReference type="Gene3D" id="1.25.40.10">
    <property type="entry name" value="Tetratricopeptide repeat domain"/>
    <property type="match status" value="1"/>
</dbReference>
<comment type="caution">
    <text evidence="1">The sequence shown here is derived from an EMBL/GenBank/DDBJ whole genome shotgun (WGS) entry which is preliminary data.</text>
</comment>
<organism evidence="1 2">
    <name type="scientific">Embleya hyalina</name>
    <dbReference type="NCBI Taxonomy" id="516124"/>
    <lineage>
        <taxon>Bacteria</taxon>
        <taxon>Bacillati</taxon>
        <taxon>Actinomycetota</taxon>
        <taxon>Actinomycetes</taxon>
        <taxon>Kitasatosporales</taxon>
        <taxon>Streptomycetaceae</taxon>
        <taxon>Embleya</taxon>
    </lineage>
</organism>
<dbReference type="EMBL" id="BIFH01000023">
    <property type="protein sequence ID" value="GCD97291.1"/>
    <property type="molecule type" value="Genomic_DNA"/>
</dbReference>
<reference evidence="1 2" key="1">
    <citation type="submission" date="2018-12" db="EMBL/GenBank/DDBJ databases">
        <title>Draft genome sequence of Embleya hyalina NBRC 13850T.</title>
        <authorList>
            <person name="Komaki H."/>
            <person name="Hosoyama A."/>
            <person name="Kimura A."/>
            <person name="Ichikawa N."/>
            <person name="Tamura T."/>
        </authorList>
    </citation>
    <scope>NUCLEOTIDE SEQUENCE [LARGE SCALE GENOMIC DNA]</scope>
    <source>
        <strain evidence="1 2">NBRC 13850</strain>
    </source>
</reference>
<dbReference type="AlphaFoldDB" id="A0A401YRR4"/>